<accession>A0A1L7VIJ4</accession>
<evidence type="ECO:0000313" key="2">
    <source>
        <dbReference type="Proteomes" id="UP000183971"/>
    </source>
</evidence>
<dbReference type="Proteomes" id="UP000183971">
    <property type="component" value="Unassembled WGS sequence"/>
</dbReference>
<reference evidence="2" key="1">
    <citation type="journal article" date="2016" name="Genome Biol. Evol.">
        <title>Comparative 'omics' of the Fusarium fujikuroi species complex highlights differences in genetic potential and metabolite synthesis.</title>
        <authorList>
            <person name="Niehaus E.-M."/>
            <person name="Muensterkoetter M."/>
            <person name="Proctor R.H."/>
            <person name="Brown D.W."/>
            <person name="Sharon A."/>
            <person name="Idan Y."/>
            <person name="Oren-Young L."/>
            <person name="Sieber C.M."/>
            <person name="Novak O."/>
            <person name="Pencik A."/>
            <person name="Tarkowska D."/>
            <person name="Hromadova K."/>
            <person name="Freeman S."/>
            <person name="Maymon M."/>
            <person name="Elazar M."/>
            <person name="Youssef S.A."/>
            <person name="El-Shabrawy E.S.M."/>
            <person name="Shalaby A.B.A."/>
            <person name="Houterman P."/>
            <person name="Brock N.L."/>
            <person name="Burkhardt I."/>
            <person name="Tsavkelova E.A."/>
            <person name="Dickschat J.S."/>
            <person name="Galuszka P."/>
            <person name="Gueldener U."/>
            <person name="Tudzynski B."/>
        </authorList>
    </citation>
    <scope>NUCLEOTIDE SEQUENCE [LARGE SCALE GENOMIC DNA]</scope>
    <source>
        <strain evidence="2">ET1</strain>
    </source>
</reference>
<name>A0A1L7VIJ4_FUSPR</name>
<dbReference type="AlphaFoldDB" id="A0A1L7VIJ4"/>
<comment type="caution">
    <text evidence="1">The sequence shown here is derived from an EMBL/GenBank/DDBJ whole genome shotgun (WGS) entry which is preliminary data.</text>
</comment>
<dbReference type="VEuPathDB" id="FungiDB:FPRO_05052"/>
<dbReference type="EMBL" id="FJOF01000004">
    <property type="protein sequence ID" value="CZR40152.1"/>
    <property type="molecule type" value="Genomic_DNA"/>
</dbReference>
<keyword evidence="2" id="KW-1185">Reference proteome</keyword>
<sequence>MEALLRVCILTLNYMFCRYENHPTLFGRSSYTSPHSFGIRAIAVPTSKKPIPVNRGRRPIEFKPRYGLIYSTYISHNRYLGRVSTSRSGASGRRLICKAFKHETCPATHSSCYLIGRQLAQKSFPQRIYFRLSFHQSETPHCRRNSMSQPTEKTAPCSVTKVPFTVSMNNDSICLLIRPSKANQTPGKFPEYLPREERKWDSLLSLL</sequence>
<proteinExistence type="predicted"/>
<evidence type="ECO:0000313" key="1">
    <source>
        <dbReference type="EMBL" id="CZR40152.1"/>
    </source>
</evidence>
<protein>
    <submittedName>
        <fullName evidence="1">Uncharacterized protein</fullName>
    </submittedName>
</protein>
<dbReference type="GeneID" id="42049933"/>
<organism evidence="1 2">
    <name type="scientific">Fusarium proliferatum (strain ET1)</name>
    <name type="common">Orchid endophyte fungus</name>
    <dbReference type="NCBI Taxonomy" id="1227346"/>
    <lineage>
        <taxon>Eukaryota</taxon>
        <taxon>Fungi</taxon>
        <taxon>Dikarya</taxon>
        <taxon>Ascomycota</taxon>
        <taxon>Pezizomycotina</taxon>
        <taxon>Sordariomycetes</taxon>
        <taxon>Hypocreomycetidae</taxon>
        <taxon>Hypocreales</taxon>
        <taxon>Nectriaceae</taxon>
        <taxon>Fusarium</taxon>
        <taxon>Fusarium fujikuroi species complex</taxon>
    </lineage>
</organism>
<gene>
    <name evidence="1" type="ORF">FPRO_05052</name>
</gene>
<dbReference type="RefSeq" id="XP_031080745.1">
    <property type="nucleotide sequence ID" value="XM_031230627.1"/>
</dbReference>